<dbReference type="EMBL" id="JAGEUA010000003">
    <property type="protein sequence ID" value="KAL0994853.1"/>
    <property type="molecule type" value="Genomic_DNA"/>
</dbReference>
<proteinExistence type="predicted"/>
<evidence type="ECO:0000313" key="1">
    <source>
        <dbReference type="EMBL" id="KAL0994853.1"/>
    </source>
</evidence>
<name>A0ABD0X6H8_UMBPY</name>
<accession>A0ABD0X6H8</accession>
<gene>
    <name evidence="1" type="ORF">UPYG_G00128110</name>
</gene>
<reference evidence="1 2" key="1">
    <citation type="submission" date="2024-06" db="EMBL/GenBank/DDBJ databases">
        <authorList>
            <person name="Pan Q."/>
            <person name="Wen M."/>
            <person name="Jouanno E."/>
            <person name="Zahm M."/>
            <person name="Klopp C."/>
            <person name="Cabau C."/>
            <person name="Louis A."/>
            <person name="Berthelot C."/>
            <person name="Parey E."/>
            <person name="Roest Crollius H."/>
            <person name="Montfort J."/>
            <person name="Robinson-Rechavi M."/>
            <person name="Bouchez O."/>
            <person name="Lampietro C."/>
            <person name="Lopez Roques C."/>
            <person name="Donnadieu C."/>
            <person name="Postlethwait J."/>
            <person name="Bobe J."/>
            <person name="Verreycken H."/>
            <person name="Guiguen Y."/>
        </authorList>
    </citation>
    <scope>NUCLEOTIDE SEQUENCE [LARGE SCALE GENOMIC DNA]</scope>
    <source>
        <strain evidence="1">Up_M1</strain>
        <tissue evidence="1">Testis</tissue>
    </source>
</reference>
<dbReference type="Proteomes" id="UP001557470">
    <property type="component" value="Unassembled WGS sequence"/>
</dbReference>
<dbReference type="AlphaFoldDB" id="A0ABD0X6H8"/>
<keyword evidence="2" id="KW-1185">Reference proteome</keyword>
<evidence type="ECO:0000313" key="2">
    <source>
        <dbReference type="Proteomes" id="UP001557470"/>
    </source>
</evidence>
<protein>
    <submittedName>
        <fullName evidence="1">Uncharacterized protein</fullName>
    </submittedName>
</protein>
<sequence>MVWFDSLPGMIQSVLVQFTMWFNPKPLYTSHAHCAMSSSELVHLGTSNHSAHYVSKIAKSNTIRTKNISA</sequence>
<comment type="caution">
    <text evidence="1">The sequence shown here is derived from an EMBL/GenBank/DDBJ whole genome shotgun (WGS) entry which is preliminary data.</text>
</comment>
<organism evidence="1 2">
    <name type="scientific">Umbra pygmaea</name>
    <name type="common">Eastern mudminnow</name>
    <dbReference type="NCBI Taxonomy" id="75934"/>
    <lineage>
        <taxon>Eukaryota</taxon>
        <taxon>Metazoa</taxon>
        <taxon>Chordata</taxon>
        <taxon>Craniata</taxon>
        <taxon>Vertebrata</taxon>
        <taxon>Euteleostomi</taxon>
        <taxon>Actinopterygii</taxon>
        <taxon>Neopterygii</taxon>
        <taxon>Teleostei</taxon>
        <taxon>Protacanthopterygii</taxon>
        <taxon>Esociformes</taxon>
        <taxon>Umbridae</taxon>
        <taxon>Umbra</taxon>
    </lineage>
</organism>